<dbReference type="SUPFAM" id="SSF52172">
    <property type="entry name" value="CheY-like"/>
    <property type="match status" value="1"/>
</dbReference>
<gene>
    <name evidence="6" type="ORF">J2S63_002423</name>
</gene>
<keyword evidence="3" id="KW-0804">Transcription</keyword>
<dbReference type="GO" id="GO:0003677">
    <property type="term" value="F:DNA binding"/>
    <property type="evidence" value="ECO:0007669"/>
    <property type="project" value="UniProtKB-KW"/>
</dbReference>
<evidence type="ECO:0000259" key="5">
    <source>
        <dbReference type="PROSITE" id="PS50043"/>
    </source>
</evidence>
<comment type="caution">
    <text evidence="6">The sequence shown here is derived from an EMBL/GenBank/DDBJ whole genome shotgun (WGS) entry which is preliminary data.</text>
</comment>
<evidence type="ECO:0000256" key="3">
    <source>
        <dbReference type="ARBA" id="ARBA00023163"/>
    </source>
</evidence>
<feature type="domain" description="HTH luxR-type" evidence="5">
    <location>
        <begin position="134"/>
        <end position="199"/>
    </location>
</feature>
<dbReference type="EMBL" id="JAVDYG010000001">
    <property type="protein sequence ID" value="MDR7362870.1"/>
    <property type="molecule type" value="Genomic_DNA"/>
</dbReference>
<dbReference type="PANTHER" id="PTHR44688">
    <property type="entry name" value="DNA-BINDING TRANSCRIPTIONAL ACTIVATOR DEVR_DOSR"/>
    <property type="match status" value="1"/>
</dbReference>
<name>A0ABU2BW54_9ACTN</name>
<keyword evidence="7" id="KW-1185">Reference proteome</keyword>
<evidence type="ECO:0000256" key="2">
    <source>
        <dbReference type="ARBA" id="ARBA00023125"/>
    </source>
</evidence>
<reference evidence="6 7" key="1">
    <citation type="submission" date="2023-07" db="EMBL/GenBank/DDBJ databases">
        <title>Sequencing the genomes of 1000 actinobacteria strains.</title>
        <authorList>
            <person name="Klenk H.-P."/>
        </authorList>
    </citation>
    <scope>NUCLEOTIDE SEQUENCE [LARGE SCALE GENOMIC DNA]</scope>
    <source>
        <strain evidence="6 7">DSM 19426</strain>
    </source>
</reference>
<dbReference type="PANTHER" id="PTHR44688:SF16">
    <property type="entry name" value="DNA-BINDING TRANSCRIPTIONAL ACTIVATOR DEVR_DOSR"/>
    <property type="match status" value="1"/>
</dbReference>
<dbReference type="SUPFAM" id="SSF46894">
    <property type="entry name" value="C-terminal effector domain of the bipartite response regulators"/>
    <property type="match status" value="1"/>
</dbReference>
<evidence type="ECO:0000256" key="4">
    <source>
        <dbReference type="SAM" id="MobiDB-lite"/>
    </source>
</evidence>
<dbReference type="Gene3D" id="3.40.50.2300">
    <property type="match status" value="1"/>
</dbReference>
<dbReference type="Proteomes" id="UP001183648">
    <property type="component" value="Unassembled WGS sequence"/>
</dbReference>
<dbReference type="Gene3D" id="1.10.10.10">
    <property type="entry name" value="Winged helix-like DNA-binding domain superfamily/Winged helix DNA-binding domain"/>
    <property type="match status" value="1"/>
</dbReference>
<sequence>MDRSHRRSPLRVDVVEACELVRAGLETMLTPYGVEVSADGAEQRADDGPDITLYDVPGTNLSREALDYLTERPRGGRLVLYAWDIRPDAVGTALAAGVKGYFSKSLSAASLVDALHRVALGDTVVRGRRVTPSAEVANADLTRRETQVLGLIASGMSNADIARATNLSINSVKTYIRGAYQKIGARNRAQALLWALHNGCVSDSSLAHPPYSARRGRRPLLTGSSS</sequence>
<feature type="region of interest" description="Disordered" evidence="4">
    <location>
        <begin position="207"/>
        <end position="226"/>
    </location>
</feature>
<keyword evidence="1" id="KW-0805">Transcription regulation</keyword>
<evidence type="ECO:0000256" key="1">
    <source>
        <dbReference type="ARBA" id="ARBA00023015"/>
    </source>
</evidence>
<dbReference type="PRINTS" id="PR00038">
    <property type="entry name" value="HTHLUXR"/>
</dbReference>
<dbReference type="InterPro" id="IPR000792">
    <property type="entry name" value="Tscrpt_reg_LuxR_C"/>
</dbReference>
<evidence type="ECO:0000313" key="7">
    <source>
        <dbReference type="Proteomes" id="UP001183648"/>
    </source>
</evidence>
<dbReference type="SMART" id="SM00421">
    <property type="entry name" value="HTH_LUXR"/>
    <property type="match status" value="1"/>
</dbReference>
<dbReference type="RefSeq" id="WP_310302443.1">
    <property type="nucleotide sequence ID" value="NZ_BAAAPS010000013.1"/>
</dbReference>
<protein>
    <submittedName>
        <fullName evidence="6">DNA-binding NarL/FixJ family response regulator</fullName>
    </submittedName>
</protein>
<evidence type="ECO:0000313" key="6">
    <source>
        <dbReference type="EMBL" id="MDR7362870.1"/>
    </source>
</evidence>
<dbReference type="PROSITE" id="PS50043">
    <property type="entry name" value="HTH_LUXR_2"/>
    <property type="match status" value="1"/>
</dbReference>
<dbReference type="InterPro" id="IPR016032">
    <property type="entry name" value="Sig_transdc_resp-reg_C-effctor"/>
</dbReference>
<dbReference type="Pfam" id="PF00196">
    <property type="entry name" value="GerE"/>
    <property type="match status" value="1"/>
</dbReference>
<organism evidence="6 7">
    <name type="scientific">Nocardioides marmoribigeumensis</name>
    <dbReference type="NCBI Taxonomy" id="433649"/>
    <lineage>
        <taxon>Bacteria</taxon>
        <taxon>Bacillati</taxon>
        <taxon>Actinomycetota</taxon>
        <taxon>Actinomycetes</taxon>
        <taxon>Propionibacteriales</taxon>
        <taxon>Nocardioidaceae</taxon>
        <taxon>Nocardioides</taxon>
    </lineage>
</organism>
<proteinExistence type="predicted"/>
<accession>A0ABU2BW54</accession>
<dbReference type="CDD" id="cd06170">
    <property type="entry name" value="LuxR_C_like"/>
    <property type="match status" value="1"/>
</dbReference>
<dbReference type="InterPro" id="IPR011006">
    <property type="entry name" value="CheY-like_superfamily"/>
</dbReference>
<dbReference type="InterPro" id="IPR036388">
    <property type="entry name" value="WH-like_DNA-bd_sf"/>
</dbReference>
<keyword evidence="2 6" id="KW-0238">DNA-binding</keyword>